<protein>
    <recommendedName>
        <fullName evidence="12">Inward rectifier potassium channel C-terminal domain-containing protein</fullName>
    </recommendedName>
</protein>
<evidence type="ECO:0000256" key="6">
    <source>
        <dbReference type="ARBA" id="ARBA00022958"/>
    </source>
</evidence>
<evidence type="ECO:0000313" key="13">
    <source>
        <dbReference type="EMBL" id="CAK0799254.1"/>
    </source>
</evidence>
<name>A0ABN9Q0Y4_9DINO</name>
<evidence type="ECO:0000256" key="7">
    <source>
        <dbReference type="ARBA" id="ARBA00022989"/>
    </source>
</evidence>
<sequence length="198" mass="21746">MPVATAGAREAVEVGQDRLDEAHEGQFVCDARKHQLARATVSCYALLWRDGGDLAECQFEQRPMRLVHPDDELGGTLLLTFPARVVHEIDAWSPLAPPRGDVAPGVPQLMRRAADRDDPPPGPARADVEAFLQSNRVEVIALVEGEEPITSCTTQARHSYVNEDLAFDCTFANAVVHENGTWAIQYEKLQELLPAPPC</sequence>
<dbReference type="Proteomes" id="UP001189429">
    <property type="component" value="Unassembled WGS sequence"/>
</dbReference>
<evidence type="ECO:0000259" key="12">
    <source>
        <dbReference type="Pfam" id="PF17655"/>
    </source>
</evidence>
<evidence type="ECO:0000256" key="8">
    <source>
        <dbReference type="ARBA" id="ARBA00023065"/>
    </source>
</evidence>
<keyword evidence="7" id="KW-1133">Transmembrane helix</keyword>
<accession>A0ABN9Q0Y4</accession>
<dbReference type="Pfam" id="PF17655">
    <property type="entry name" value="IRK_C"/>
    <property type="match status" value="1"/>
</dbReference>
<keyword evidence="14" id="KW-1185">Reference proteome</keyword>
<reference evidence="13" key="1">
    <citation type="submission" date="2023-10" db="EMBL/GenBank/DDBJ databases">
        <authorList>
            <person name="Chen Y."/>
            <person name="Shah S."/>
            <person name="Dougan E. K."/>
            <person name="Thang M."/>
            <person name="Chan C."/>
        </authorList>
    </citation>
    <scope>NUCLEOTIDE SEQUENCE [LARGE SCALE GENOMIC DNA]</scope>
</reference>
<evidence type="ECO:0000313" key="14">
    <source>
        <dbReference type="Proteomes" id="UP001189429"/>
    </source>
</evidence>
<dbReference type="InterPro" id="IPR016449">
    <property type="entry name" value="K_chnl_inward-rec_Kir"/>
</dbReference>
<keyword evidence="5 11" id="KW-0851">Voltage-gated channel</keyword>
<dbReference type="SUPFAM" id="SSF81296">
    <property type="entry name" value="E set domains"/>
    <property type="match status" value="1"/>
</dbReference>
<keyword evidence="9" id="KW-0472">Membrane</keyword>
<evidence type="ECO:0000256" key="5">
    <source>
        <dbReference type="ARBA" id="ARBA00022882"/>
    </source>
</evidence>
<evidence type="ECO:0000256" key="9">
    <source>
        <dbReference type="ARBA" id="ARBA00023136"/>
    </source>
</evidence>
<evidence type="ECO:0000256" key="11">
    <source>
        <dbReference type="RuleBase" id="RU003822"/>
    </source>
</evidence>
<organism evidence="13 14">
    <name type="scientific">Prorocentrum cordatum</name>
    <dbReference type="NCBI Taxonomy" id="2364126"/>
    <lineage>
        <taxon>Eukaryota</taxon>
        <taxon>Sar</taxon>
        <taxon>Alveolata</taxon>
        <taxon>Dinophyceae</taxon>
        <taxon>Prorocentrales</taxon>
        <taxon>Prorocentraceae</taxon>
        <taxon>Prorocentrum</taxon>
    </lineage>
</organism>
<gene>
    <name evidence="13" type="ORF">PCOR1329_LOCUS7766</name>
</gene>
<dbReference type="EMBL" id="CAUYUJ010002113">
    <property type="protein sequence ID" value="CAK0799254.1"/>
    <property type="molecule type" value="Genomic_DNA"/>
</dbReference>
<keyword evidence="4 11" id="KW-0812">Transmembrane</keyword>
<evidence type="ECO:0000256" key="10">
    <source>
        <dbReference type="ARBA" id="ARBA00023303"/>
    </source>
</evidence>
<keyword evidence="3 11" id="KW-0633">Potassium transport</keyword>
<evidence type="ECO:0000256" key="3">
    <source>
        <dbReference type="ARBA" id="ARBA00022538"/>
    </source>
</evidence>
<dbReference type="InterPro" id="IPR013518">
    <property type="entry name" value="K_chnl_inward-rec_Kir_cyto"/>
</dbReference>
<keyword evidence="8 11" id="KW-0406">Ion transport</keyword>
<keyword evidence="10 11" id="KW-0407">Ion channel</keyword>
<dbReference type="Gene3D" id="2.60.40.1400">
    <property type="entry name" value="G protein-activated inward rectifier potassium channel 1"/>
    <property type="match status" value="1"/>
</dbReference>
<dbReference type="PANTHER" id="PTHR11767:SF103">
    <property type="entry name" value="POTASSIUM CHANNEL INWARDLY RECTIFYING TRANSMEMBRANE DOMAIN-CONTAINING PROTEIN"/>
    <property type="match status" value="1"/>
</dbReference>
<evidence type="ECO:0000256" key="2">
    <source>
        <dbReference type="ARBA" id="ARBA00022448"/>
    </source>
</evidence>
<feature type="domain" description="Inward rectifier potassium channel C-terminal" evidence="12">
    <location>
        <begin position="132"/>
        <end position="191"/>
    </location>
</feature>
<evidence type="ECO:0000256" key="1">
    <source>
        <dbReference type="ARBA" id="ARBA00004141"/>
    </source>
</evidence>
<comment type="subcellular location">
    <subcellularLocation>
        <location evidence="1 11">Membrane</location>
        <topology evidence="1 11">Multi-pass membrane protein</topology>
    </subcellularLocation>
</comment>
<comment type="caution">
    <text evidence="13">The sequence shown here is derived from an EMBL/GenBank/DDBJ whole genome shotgun (WGS) entry which is preliminary data.</text>
</comment>
<dbReference type="InterPro" id="IPR041647">
    <property type="entry name" value="IRK_C"/>
</dbReference>
<keyword evidence="2 11" id="KW-0813">Transport</keyword>
<comment type="similarity">
    <text evidence="11">Belongs to the inward rectifier-type potassium channel (TC 1.A.2.1) family.</text>
</comment>
<dbReference type="PANTHER" id="PTHR11767">
    <property type="entry name" value="INWARD RECTIFIER POTASSIUM CHANNEL"/>
    <property type="match status" value="1"/>
</dbReference>
<dbReference type="InterPro" id="IPR014756">
    <property type="entry name" value="Ig_E-set"/>
</dbReference>
<keyword evidence="6 11" id="KW-0630">Potassium</keyword>
<proteinExistence type="inferred from homology"/>
<evidence type="ECO:0000256" key="4">
    <source>
        <dbReference type="ARBA" id="ARBA00022692"/>
    </source>
</evidence>